<evidence type="ECO:0000313" key="2">
    <source>
        <dbReference type="EMBL" id="TYL54145.1"/>
    </source>
</evidence>
<accession>A0A5S4VJ37</accession>
<dbReference type="Proteomes" id="UP000325243">
    <property type="component" value="Unassembled WGS sequence"/>
</dbReference>
<evidence type="ECO:0000313" key="3">
    <source>
        <dbReference type="Proteomes" id="UP000325243"/>
    </source>
</evidence>
<dbReference type="InterPro" id="IPR000073">
    <property type="entry name" value="AB_hydrolase_1"/>
</dbReference>
<reference evidence="2 3" key="1">
    <citation type="submission" date="2019-08" db="EMBL/GenBank/DDBJ databases">
        <authorList>
            <person name="Hu J."/>
        </authorList>
    </citation>
    <scope>NUCLEOTIDE SEQUENCE [LARGE SCALE GENOMIC DNA]</scope>
    <source>
        <strain evidence="2 3">NEAU-184</strain>
    </source>
</reference>
<dbReference type="EMBL" id="VSSB01000001">
    <property type="protein sequence ID" value="TYL54145.1"/>
    <property type="molecule type" value="Genomic_DNA"/>
</dbReference>
<dbReference type="GO" id="GO:0016787">
    <property type="term" value="F:hydrolase activity"/>
    <property type="evidence" value="ECO:0007669"/>
    <property type="project" value="UniProtKB-KW"/>
</dbReference>
<sequence>MSMPADPSAGASVPARNVVLVHGAYADGSSWADVIALLQQAGLSVTSVQNPLTTLDDDVAATRRALDRQDGPTVLAGHSWGGTVISEAGLHPNVSALVFVAARGPDVGEDYAALAARFPTPPAMAGLVKDAGFIQFGDEAFLENFANGVDAARARVLFAVQGPITDTLFASRTTVAAWREKPSWYAISAQDRTTSPELERFVAERMGATRIELESGHLSMVTHPREIADLILTASGRG</sequence>
<dbReference type="InterPro" id="IPR052897">
    <property type="entry name" value="Sec-Metab_Biosynth_Hydrolase"/>
</dbReference>
<keyword evidence="3" id="KW-1185">Reference proteome</keyword>
<dbReference type="Gene3D" id="3.40.50.1820">
    <property type="entry name" value="alpha/beta hydrolase"/>
    <property type="match status" value="1"/>
</dbReference>
<organism evidence="2 3">
    <name type="scientific">Agromyces mariniharenae</name>
    <dbReference type="NCBI Taxonomy" id="2604423"/>
    <lineage>
        <taxon>Bacteria</taxon>
        <taxon>Bacillati</taxon>
        <taxon>Actinomycetota</taxon>
        <taxon>Actinomycetes</taxon>
        <taxon>Micrococcales</taxon>
        <taxon>Microbacteriaceae</taxon>
        <taxon>Agromyces</taxon>
    </lineage>
</organism>
<dbReference type="InterPro" id="IPR029058">
    <property type="entry name" value="AB_hydrolase_fold"/>
</dbReference>
<keyword evidence="2" id="KW-0378">Hydrolase</keyword>
<comment type="caution">
    <text evidence="2">The sequence shown here is derived from an EMBL/GenBank/DDBJ whole genome shotgun (WGS) entry which is preliminary data.</text>
</comment>
<dbReference type="SUPFAM" id="SSF53474">
    <property type="entry name" value="alpha/beta-Hydrolases"/>
    <property type="match status" value="1"/>
</dbReference>
<name>A0A5S4VJ37_9MICO</name>
<feature type="domain" description="AB hydrolase-1" evidence="1">
    <location>
        <begin position="18"/>
        <end position="229"/>
    </location>
</feature>
<dbReference type="PANTHER" id="PTHR37017:SF11">
    <property type="entry name" value="ESTERASE_LIPASE_THIOESTERASE DOMAIN-CONTAINING PROTEIN"/>
    <property type="match status" value="1"/>
</dbReference>
<dbReference type="PANTHER" id="PTHR37017">
    <property type="entry name" value="AB HYDROLASE-1 DOMAIN-CONTAINING PROTEIN-RELATED"/>
    <property type="match status" value="1"/>
</dbReference>
<evidence type="ECO:0000259" key="1">
    <source>
        <dbReference type="Pfam" id="PF12697"/>
    </source>
</evidence>
<dbReference type="RefSeq" id="WP_148733608.1">
    <property type="nucleotide sequence ID" value="NZ_VSSB01000001.1"/>
</dbReference>
<dbReference type="AlphaFoldDB" id="A0A5S4VJ37"/>
<proteinExistence type="predicted"/>
<dbReference type="Pfam" id="PF12697">
    <property type="entry name" value="Abhydrolase_6"/>
    <property type="match status" value="1"/>
</dbReference>
<gene>
    <name evidence="2" type="ORF">FYC51_11215</name>
</gene>
<protein>
    <submittedName>
        <fullName evidence="2">Alpha/beta hydrolase</fullName>
    </submittedName>
</protein>